<dbReference type="AlphaFoldDB" id="A0AAE9LTX9"/>
<dbReference type="EMBL" id="CP098732">
    <property type="protein sequence ID" value="USE84737.1"/>
    <property type="molecule type" value="Genomic_DNA"/>
</dbReference>
<dbReference type="InterPro" id="IPR014748">
    <property type="entry name" value="Enoyl-CoA_hydra_C"/>
</dbReference>
<gene>
    <name evidence="2" type="ORF">M5E07_08155</name>
</gene>
<dbReference type="NCBIfam" id="NF005126">
    <property type="entry name" value="PRK06563.1"/>
    <property type="match status" value="1"/>
</dbReference>
<evidence type="ECO:0000313" key="3">
    <source>
        <dbReference type="Proteomes" id="UP001056716"/>
    </source>
</evidence>
<dbReference type="Gene3D" id="3.90.226.10">
    <property type="entry name" value="2-enoyl-CoA Hydratase, Chain A, domain 1"/>
    <property type="match status" value="1"/>
</dbReference>
<dbReference type="InterPro" id="IPR029045">
    <property type="entry name" value="ClpP/crotonase-like_dom_sf"/>
</dbReference>
<dbReference type="Proteomes" id="UP001056716">
    <property type="component" value="Chromosome"/>
</dbReference>
<dbReference type="KEGG" id="atz:M5E07_08155"/>
<accession>A0AAE9LTX9</accession>
<dbReference type="PANTHER" id="PTHR43802">
    <property type="entry name" value="ENOYL-COA HYDRATASE"/>
    <property type="match status" value="1"/>
</dbReference>
<dbReference type="Pfam" id="PF00378">
    <property type="entry name" value="ECH_1"/>
    <property type="match status" value="1"/>
</dbReference>
<name>A0AAE9LTX9_9GAMM</name>
<comment type="similarity">
    <text evidence="1">Belongs to the enoyl-CoA hydratase/isomerase family.</text>
</comment>
<evidence type="ECO:0000313" key="2">
    <source>
        <dbReference type="EMBL" id="USE84737.1"/>
    </source>
</evidence>
<evidence type="ECO:0000256" key="1">
    <source>
        <dbReference type="ARBA" id="ARBA00005254"/>
    </source>
</evidence>
<dbReference type="CDD" id="cd06558">
    <property type="entry name" value="crotonase-like"/>
    <property type="match status" value="1"/>
</dbReference>
<keyword evidence="3" id="KW-1185">Reference proteome</keyword>
<sequence>MTMNKINGTVSREVQDHLLFIGLDRVSKRNAFDSHMILALSQALTEYEADPSLRCAIIFAHGDHFTAGLDLLELQDKLAQGIFNFTADQIDPWGVSGKPRTKPVVVAVQGTCFTAGIELMLNADVVIASEDCTFAQMEVLRGIMPFGGATVRFVQAAGWQKAMPYLLTGKNFTAATALALNLISEKVACGQQLARATQIAQEISTAAPLAVQALICSAQEAQQKGTAYALQNLASYLPALFQSEDAHEGVMAMVQKRKPEFKGK</sequence>
<reference evidence="2" key="1">
    <citation type="submission" date="2022-06" db="EMBL/GenBank/DDBJ databases">
        <title>Isolation, identification and characterization of iprodione-degrading strains in Lhasa, Tibet.</title>
        <authorList>
            <person name="Pan H."/>
        </authorList>
    </citation>
    <scope>NUCLEOTIDE SEQUENCE</scope>
    <source>
        <strain evidence="2">Y-23</strain>
    </source>
</reference>
<dbReference type="GO" id="GO:0003824">
    <property type="term" value="F:catalytic activity"/>
    <property type="evidence" value="ECO:0007669"/>
    <property type="project" value="UniProtKB-ARBA"/>
</dbReference>
<dbReference type="SUPFAM" id="SSF52096">
    <property type="entry name" value="ClpP/crotonase"/>
    <property type="match status" value="1"/>
</dbReference>
<protein>
    <submittedName>
        <fullName evidence="2">Crotonase/enoyl-CoA hydratase family protein</fullName>
    </submittedName>
</protein>
<organism evidence="2 3">
    <name type="scientific">Acinetobacter tibetensis</name>
    <dbReference type="NCBI Taxonomy" id="2943497"/>
    <lineage>
        <taxon>Bacteria</taxon>
        <taxon>Pseudomonadati</taxon>
        <taxon>Pseudomonadota</taxon>
        <taxon>Gammaproteobacteria</taxon>
        <taxon>Moraxellales</taxon>
        <taxon>Moraxellaceae</taxon>
        <taxon>Acinetobacter</taxon>
    </lineage>
</organism>
<proteinExistence type="inferred from homology"/>
<dbReference type="Gene3D" id="1.10.12.10">
    <property type="entry name" value="Lyase 2-enoyl-coa Hydratase, Chain A, domain 2"/>
    <property type="match status" value="1"/>
</dbReference>
<dbReference type="PANTHER" id="PTHR43802:SF1">
    <property type="entry name" value="IP11341P-RELATED"/>
    <property type="match status" value="1"/>
</dbReference>
<dbReference type="InterPro" id="IPR001753">
    <property type="entry name" value="Enoyl-CoA_hydra/iso"/>
</dbReference>